<dbReference type="InterPro" id="IPR015943">
    <property type="entry name" value="WD40/YVTN_repeat-like_dom_sf"/>
</dbReference>
<reference evidence="6 7" key="1">
    <citation type="submission" date="2017-09" db="EMBL/GenBank/DDBJ databases">
        <title>The draft genome sequences of Marinobacter sp. PWS21.</title>
        <authorList>
            <person name="Cao J."/>
        </authorList>
    </citation>
    <scope>NUCLEOTIDE SEQUENCE [LARGE SCALE GENOMIC DNA]</scope>
    <source>
        <strain evidence="6 7">PWS21</strain>
    </source>
</reference>
<comment type="subunit">
    <text evidence="4">Part of the Bam complex.</text>
</comment>
<keyword evidence="4" id="KW-0564">Palmitate</keyword>
<keyword evidence="4" id="KW-0449">Lipoprotein</keyword>
<keyword evidence="2 4" id="KW-0472">Membrane</keyword>
<feature type="domain" description="Pyrrolo-quinoline quinone repeat" evidence="5">
    <location>
        <begin position="81"/>
        <end position="311"/>
    </location>
</feature>
<evidence type="ECO:0000313" key="7">
    <source>
        <dbReference type="Proteomes" id="UP000231409"/>
    </source>
</evidence>
<dbReference type="PANTHER" id="PTHR34512:SF30">
    <property type="entry name" value="OUTER MEMBRANE PROTEIN ASSEMBLY FACTOR BAMB"/>
    <property type="match status" value="1"/>
</dbReference>
<dbReference type="InterPro" id="IPR002372">
    <property type="entry name" value="PQQ_rpt_dom"/>
</dbReference>
<protein>
    <recommendedName>
        <fullName evidence="4">Outer membrane protein assembly factor BamB</fullName>
    </recommendedName>
</protein>
<dbReference type="InterPro" id="IPR018391">
    <property type="entry name" value="PQQ_b-propeller_rpt"/>
</dbReference>
<sequence length="389" mass="42046">MRHLATNFRRLLGLVAPAVIIGLAGCSSNDIVEQPAPVPDISASVALDSVWSMRVGDGHDEQFLSLTPLNTGDMLYAVSADGELVAVAPDNGKVAWERELKRDILAGVGGDGRQLYVVTRNARLLALSRDEGKVMWEAALPNEVIAAPQSNGNVVVAQTTDGKVLAFDTSSGEKRWQFDGVVPVLTLRMTAPPLVGTEFTLVSFANGRLVALSSANGQPLWQYAVGEPQGRTELERLVDVTSRPLILETAALVVGYQGKLALVDLRNGQEIWSRKASSLHSPMVGDGKIYLSSANGDIVAYDGNSRREVWTRDELAWRQPSQPVVLGDYLLVGDFEGYIHVLSTEDGSLQGQLEFDDEGLRVPMQVLGDSVLVYGNSGRLAVLELKQRD</sequence>
<dbReference type="InterPro" id="IPR017687">
    <property type="entry name" value="BamB"/>
</dbReference>
<proteinExistence type="inferred from homology"/>
<keyword evidence="3 4" id="KW-0998">Cell outer membrane</keyword>
<dbReference type="EMBL" id="NTFH01000003">
    <property type="protein sequence ID" value="PHQ16796.1"/>
    <property type="molecule type" value="Genomic_DNA"/>
</dbReference>
<dbReference type="RefSeq" id="WP_099613048.1">
    <property type="nucleotide sequence ID" value="NZ_KZ319367.1"/>
</dbReference>
<dbReference type="HAMAP" id="MF_00923">
    <property type="entry name" value="OM_assembly_BamB"/>
    <property type="match status" value="1"/>
</dbReference>
<evidence type="ECO:0000256" key="3">
    <source>
        <dbReference type="ARBA" id="ARBA00023237"/>
    </source>
</evidence>
<evidence type="ECO:0000256" key="1">
    <source>
        <dbReference type="ARBA" id="ARBA00022729"/>
    </source>
</evidence>
<comment type="caution">
    <text evidence="6">The sequence shown here is derived from an EMBL/GenBank/DDBJ whole genome shotgun (WGS) entry which is preliminary data.</text>
</comment>
<name>A0A2G1UQL7_9GAMM</name>
<dbReference type="InterPro" id="IPR011047">
    <property type="entry name" value="Quinoprotein_ADH-like_sf"/>
</dbReference>
<dbReference type="GO" id="GO:0051205">
    <property type="term" value="P:protein insertion into membrane"/>
    <property type="evidence" value="ECO:0007669"/>
    <property type="project" value="UniProtKB-UniRule"/>
</dbReference>
<comment type="subcellular location">
    <subcellularLocation>
        <location evidence="4">Cell outer membrane</location>
        <topology evidence="4">Lipid-anchor</topology>
    </subcellularLocation>
</comment>
<dbReference type="GO" id="GO:0043165">
    <property type="term" value="P:Gram-negative-bacterium-type cell outer membrane assembly"/>
    <property type="evidence" value="ECO:0007669"/>
    <property type="project" value="UniProtKB-UniRule"/>
</dbReference>
<dbReference type="Proteomes" id="UP000231409">
    <property type="component" value="Unassembled WGS sequence"/>
</dbReference>
<dbReference type="GO" id="GO:0009279">
    <property type="term" value="C:cell outer membrane"/>
    <property type="evidence" value="ECO:0007669"/>
    <property type="project" value="UniProtKB-SubCell"/>
</dbReference>
<comment type="similarity">
    <text evidence="4">Belongs to the BamB family.</text>
</comment>
<dbReference type="Gene3D" id="2.130.10.10">
    <property type="entry name" value="YVTN repeat-like/Quinoprotein amine dehydrogenase"/>
    <property type="match status" value="1"/>
</dbReference>
<dbReference type="Pfam" id="PF13360">
    <property type="entry name" value="PQQ_2"/>
    <property type="match status" value="1"/>
</dbReference>
<keyword evidence="7" id="KW-1185">Reference proteome</keyword>
<dbReference type="PROSITE" id="PS51257">
    <property type="entry name" value="PROKAR_LIPOPROTEIN"/>
    <property type="match status" value="1"/>
</dbReference>
<evidence type="ECO:0000256" key="4">
    <source>
        <dbReference type="HAMAP-Rule" id="MF_00923"/>
    </source>
</evidence>
<dbReference type="SMART" id="SM00564">
    <property type="entry name" value="PQQ"/>
    <property type="match status" value="7"/>
</dbReference>
<comment type="function">
    <text evidence="4">Part of the outer membrane protein assembly complex, which is involved in assembly and insertion of beta-barrel proteins into the outer membrane.</text>
</comment>
<evidence type="ECO:0000259" key="5">
    <source>
        <dbReference type="Pfam" id="PF13360"/>
    </source>
</evidence>
<dbReference type="NCBIfam" id="TIGR03300">
    <property type="entry name" value="assembly_YfgL"/>
    <property type="match status" value="1"/>
</dbReference>
<organism evidence="6 7">
    <name type="scientific">Marinobacter profundi</name>
    <dbReference type="NCBI Taxonomy" id="2666256"/>
    <lineage>
        <taxon>Bacteria</taxon>
        <taxon>Pseudomonadati</taxon>
        <taxon>Pseudomonadota</taxon>
        <taxon>Gammaproteobacteria</taxon>
        <taxon>Pseudomonadales</taxon>
        <taxon>Marinobacteraceae</taxon>
        <taxon>Marinobacter</taxon>
    </lineage>
</organism>
<accession>A0A2G1UQL7</accession>
<dbReference type="SUPFAM" id="SSF50998">
    <property type="entry name" value="Quinoprotein alcohol dehydrogenase-like"/>
    <property type="match status" value="1"/>
</dbReference>
<dbReference type="AlphaFoldDB" id="A0A2G1UQL7"/>
<evidence type="ECO:0000313" key="6">
    <source>
        <dbReference type="EMBL" id="PHQ16796.1"/>
    </source>
</evidence>
<dbReference type="PANTHER" id="PTHR34512">
    <property type="entry name" value="CELL SURFACE PROTEIN"/>
    <property type="match status" value="1"/>
</dbReference>
<evidence type="ECO:0000256" key="2">
    <source>
        <dbReference type="ARBA" id="ARBA00023136"/>
    </source>
</evidence>
<keyword evidence="1 4" id="KW-0732">Signal</keyword>
<gene>
    <name evidence="4 6" type="primary">bamB</name>
    <name evidence="6" type="ORF">CLH61_02135</name>
</gene>